<protein>
    <recommendedName>
        <fullName evidence="1">Putative DnaT-like domain-containing protein</fullName>
    </recommendedName>
</protein>
<dbReference type="RefSeq" id="YP_009225679.1">
    <property type="nucleotide sequence ID" value="NC_029097.1"/>
</dbReference>
<gene>
    <name evidence="2" type="ORF">RCTITAN_14</name>
</gene>
<evidence type="ECO:0000313" key="2">
    <source>
        <dbReference type="EMBL" id="AKU43031.1"/>
    </source>
</evidence>
<reference evidence="2 3" key="1">
    <citation type="journal article" date="2016" name="Genome Announc.">
        <title>Complete Genome Sequences of Five Bacteriophages That Infect Rhodobacter capsulatus.</title>
        <authorList>
            <person name="Bollivar D.W."/>
            <person name="Bernardoni B."/>
            <person name="Bockman M.R."/>
            <person name="Miller B.M."/>
            <person name="Russell D.A."/>
            <person name="Delesalle V.A."/>
            <person name="Krukonis G.P."/>
            <person name="Hatfull G.F."/>
            <person name="Cross M.R."/>
            <person name="Szewczyk M.M."/>
            <person name="Eppurath A."/>
        </authorList>
    </citation>
    <scope>NUCLEOTIDE SEQUENCE [LARGE SCALE GENOMIC DNA]</scope>
</reference>
<dbReference type="OrthoDB" id="18254at10239"/>
<organism evidence="2 3">
    <name type="scientific">Rhodobacter phage RcTitan</name>
    <dbReference type="NCBI Taxonomy" id="1662330"/>
    <lineage>
        <taxon>Viruses</taxon>
        <taxon>Duplodnaviria</taxon>
        <taxon>Heunggongvirae</taxon>
        <taxon>Uroviricota</taxon>
        <taxon>Caudoviricetes</taxon>
        <taxon>Titanvirus</taxon>
        <taxon>Titanvirus rctitan</taxon>
    </lineage>
</organism>
<name>A0A0K1LKK1_9CAUD</name>
<accession>A0A0K1LKK1</accession>
<dbReference type="KEGG" id="vg:26796447"/>
<dbReference type="EMBL" id="KR935213">
    <property type="protein sequence ID" value="AKU43031.1"/>
    <property type="molecule type" value="Genomic_DNA"/>
</dbReference>
<evidence type="ECO:0000259" key="1">
    <source>
        <dbReference type="Pfam" id="PF20557"/>
    </source>
</evidence>
<sequence>MPIVVIVEDGTGVADANSYMSVETVRGYAANRGFTLSADDDVVSAQLIRGFDYIEAKECDFQGERVYAESAFPRIGVVINGVEISESAIPNLLLAAQSQLVIAQSNGIDIMPNFVAGDYVVKEKVGPLETTFADPVLVGMGPKLGAVDAALAPLFGRCASPGIGLRTVRV</sequence>
<dbReference type="InterPro" id="IPR046787">
    <property type="entry name" value="DnaT_2"/>
</dbReference>
<dbReference type="Pfam" id="PF20557">
    <property type="entry name" value="DnaT_2"/>
    <property type="match status" value="1"/>
</dbReference>
<feature type="domain" description="Putative DnaT-like" evidence="1">
    <location>
        <begin position="5"/>
        <end position="169"/>
    </location>
</feature>
<dbReference type="GeneID" id="26796447"/>
<evidence type="ECO:0000313" key="3">
    <source>
        <dbReference type="Proteomes" id="UP000203710"/>
    </source>
</evidence>
<dbReference type="Proteomes" id="UP000203710">
    <property type="component" value="Segment"/>
</dbReference>
<proteinExistence type="predicted"/>
<keyword evidence="3" id="KW-1185">Reference proteome</keyword>